<reference evidence="3" key="1">
    <citation type="journal article" date="2023" name="Mol. Phylogenet. Evol.">
        <title>Genome-scale phylogeny and comparative genomics of the fungal order Sordariales.</title>
        <authorList>
            <person name="Hensen N."/>
            <person name="Bonometti L."/>
            <person name="Westerberg I."/>
            <person name="Brannstrom I.O."/>
            <person name="Guillou S."/>
            <person name="Cros-Aarteil S."/>
            <person name="Calhoun S."/>
            <person name="Haridas S."/>
            <person name="Kuo A."/>
            <person name="Mondo S."/>
            <person name="Pangilinan J."/>
            <person name="Riley R."/>
            <person name="LaButti K."/>
            <person name="Andreopoulos B."/>
            <person name="Lipzen A."/>
            <person name="Chen C."/>
            <person name="Yan M."/>
            <person name="Daum C."/>
            <person name="Ng V."/>
            <person name="Clum A."/>
            <person name="Steindorff A."/>
            <person name="Ohm R.A."/>
            <person name="Martin F."/>
            <person name="Silar P."/>
            <person name="Natvig D.O."/>
            <person name="Lalanne C."/>
            <person name="Gautier V."/>
            <person name="Ament-Velasquez S.L."/>
            <person name="Kruys A."/>
            <person name="Hutchinson M.I."/>
            <person name="Powell A.J."/>
            <person name="Barry K."/>
            <person name="Miller A.N."/>
            <person name="Grigoriev I.V."/>
            <person name="Debuchy R."/>
            <person name="Gladieux P."/>
            <person name="Hiltunen Thoren M."/>
            <person name="Johannesson H."/>
        </authorList>
    </citation>
    <scope>NUCLEOTIDE SEQUENCE</scope>
    <source>
        <strain evidence="3">CBS 955.72</strain>
    </source>
</reference>
<sequence length="314" mass="36219">MRPALSLLSLSLAEAVLGAINWDIFEHGVVESFKWSRAFPDDGSDPGGFHVNCKTEGTFHAKMYKLSDLWEDPPSGLSPWHDAIEDFLGHRDYIGSWDGVDHKGQDREIVVMEYVDVPDPVKHWIEEQQLDERDTPNSPKWLFAVFEKPKQEGQKILSTVAPKPTAVSGEHDTAKAAAIPDKDKILVFPAGSIYENLPLWVSKGSRCERDLSNLTNYKPQAIDHSILAWPVDHTKPQRDLGRRDMKFTIEAMSVIESEDGKRSRLMWERLHRAVKRNDRRNQKEERLRARKEMEQGRDPDGWKEQDEWREKDEL</sequence>
<protein>
    <submittedName>
        <fullName evidence="3">Uncharacterized protein</fullName>
    </submittedName>
</protein>
<feature type="signal peptide" evidence="2">
    <location>
        <begin position="1"/>
        <end position="18"/>
    </location>
</feature>
<gene>
    <name evidence="3" type="ORF">B0T25DRAFT_511872</name>
</gene>
<keyword evidence="4" id="KW-1185">Reference proteome</keyword>
<evidence type="ECO:0000313" key="3">
    <source>
        <dbReference type="EMBL" id="KAK3339677.1"/>
    </source>
</evidence>
<accession>A0AAJ0M7M1</accession>
<organism evidence="3 4">
    <name type="scientific">Lasiosphaeria hispida</name>
    <dbReference type="NCBI Taxonomy" id="260671"/>
    <lineage>
        <taxon>Eukaryota</taxon>
        <taxon>Fungi</taxon>
        <taxon>Dikarya</taxon>
        <taxon>Ascomycota</taxon>
        <taxon>Pezizomycotina</taxon>
        <taxon>Sordariomycetes</taxon>
        <taxon>Sordariomycetidae</taxon>
        <taxon>Sordariales</taxon>
        <taxon>Lasiosphaeriaceae</taxon>
        <taxon>Lasiosphaeria</taxon>
    </lineage>
</organism>
<dbReference type="AlphaFoldDB" id="A0AAJ0M7M1"/>
<dbReference type="Proteomes" id="UP001275084">
    <property type="component" value="Unassembled WGS sequence"/>
</dbReference>
<keyword evidence="2" id="KW-0732">Signal</keyword>
<dbReference type="EMBL" id="JAUIQD010000009">
    <property type="protein sequence ID" value="KAK3339677.1"/>
    <property type="molecule type" value="Genomic_DNA"/>
</dbReference>
<proteinExistence type="predicted"/>
<name>A0AAJ0M7M1_9PEZI</name>
<evidence type="ECO:0000313" key="4">
    <source>
        <dbReference type="Proteomes" id="UP001275084"/>
    </source>
</evidence>
<feature type="region of interest" description="Disordered" evidence="1">
    <location>
        <begin position="277"/>
        <end position="314"/>
    </location>
</feature>
<evidence type="ECO:0000256" key="1">
    <source>
        <dbReference type="SAM" id="MobiDB-lite"/>
    </source>
</evidence>
<reference evidence="3" key="2">
    <citation type="submission" date="2023-06" db="EMBL/GenBank/DDBJ databases">
        <authorList>
            <consortium name="Lawrence Berkeley National Laboratory"/>
            <person name="Haridas S."/>
            <person name="Hensen N."/>
            <person name="Bonometti L."/>
            <person name="Westerberg I."/>
            <person name="Brannstrom I.O."/>
            <person name="Guillou S."/>
            <person name="Cros-Aarteil S."/>
            <person name="Calhoun S."/>
            <person name="Kuo A."/>
            <person name="Mondo S."/>
            <person name="Pangilinan J."/>
            <person name="Riley R."/>
            <person name="Labutti K."/>
            <person name="Andreopoulos B."/>
            <person name="Lipzen A."/>
            <person name="Chen C."/>
            <person name="Yanf M."/>
            <person name="Daum C."/>
            <person name="Ng V."/>
            <person name="Clum A."/>
            <person name="Steindorff A."/>
            <person name="Ohm R."/>
            <person name="Martin F."/>
            <person name="Silar P."/>
            <person name="Natvig D."/>
            <person name="Lalanne C."/>
            <person name="Gautier V."/>
            <person name="Ament-Velasquez S.L."/>
            <person name="Kruys A."/>
            <person name="Hutchinson M.I."/>
            <person name="Powell A.J."/>
            <person name="Barry K."/>
            <person name="Miller A.N."/>
            <person name="Grigoriev I.V."/>
            <person name="Debuchy R."/>
            <person name="Gladieux P."/>
            <person name="Thoren M.H."/>
            <person name="Johannesson H."/>
        </authorList>
    </citation>
    <scope>NUCLEOTIDE SEQUENCE</scope>
    <source>
        <strain evidence="3">CBS 955.72</strain>
    </source>
</reference>
<comment type="caution">
    <text evidence="3">The sequence shown here is derived from an EMBL/GenBank/DDBJ whole genome shotgun (WGS) entry which is preliminary data.</text>
</comment>
<evidence type="ECO:0000256" key="2">
    <source>
        <dbReference type="SAM" id="SignalP"/>
    </source>
</evidence>
<feature type="chain" id="PRO_5042590451" evidence="2">
    <location>
        <begin position="19"/>
        <end position="314"/>
    </location>
</feature>